<keyword evidence="2" id="KW-0732">Signal</keyword>
<feature type="signal peptide" evidence="2">
    <location>
        <begin position="1"/>
        <end position="20"/>
    </location>
</feature>
<feature type="region of interest" description="Disordered" evidence="1">
    <location>
        <begin position="83"/>
        <end position="126"/>
    </location>
</feature>
<feature type="compositionally biased region" description="Basic and acidic residues" evidence="1">
    <location>
        <begin position="83"/>
        <end position="95"/>
    </location>
</feature>
<proteinExistence type="predicted"/>
<gene>
    <name evidence="3" type="ORF">HAND1043_LOCUS7726</name>
</gene>
<dbReference type="AlphaFoldDB" id="A0A7S0TPG6"/>
<sequence length="299" mass="33000">MARTALLIGCLALSLPLALSFSPSSLLTPALRSPRHSTCVVMMAQSPPEERRSFLTLGGGLLLAGFGGGSEVGARSFEEFMAEKRQQEAAEERKKAGLPAFVEPEPSAVEEDDDGTPKEPAPSAFDDYKDVVPVVDDDPLRTLLVTVLRVQESTLQQERLIRTGQFRDLQRNNIKKAAQMIVDNTRIRDVVNKASASAAPDKIQEAATVGKDAIGDLLTLIEYFDQQTTDNLKVTDLSKDKKEFISKALTSSRQKFDKFLTYMPVEKVAAARAKVMEENELNQKEMPKDIQILNPVFMN</sequence>
<protein>
    <submittedName>
        <fullName evidence="3">Uncharacterized protein</fullName>
    </submittedName>
</protein>
<organism evidence="3">
    <name type="scientific">Hemiselmis andersenii</name>
    <name type="common">Cryptophyte alga</name>
    <dbReference type="NCBI Taxonomy" id="464988"/>
    <lineage>
        <taxon>Eukaryota</taxon>
        <taxon>Cryptophyceae</taxon>
        <taxon>Cryptomonadales</taxon>
        <taxon>Hemiselmidaceae</taxon>
        <taxon>Hemiselmis</taxon>
    </lineage>
</organism>
<dbReference type="EMBL" id="HBFK01012872">
    <property type="protein sequence ID" value="CAD8741234.1"/>
    <property type="molecule type" value="Transcribed_RNA"/>
</dbReference>
<reference evidence="3" key="1">
    <citation type="submission" date="2021-01" db="EMBL/GenBank/DDBJ databases">
        <authorList>
            <person name="Corre E."/>
            <person name="Pelletier E."/>
            <person name="Niang G."/>
            <person name="Scheremetjew M."/>
            <person name="Finn R."/>
            <person name="Kale V."/>
            <person name="Holt S."/>
            <person name="Cochrane G."/>
            <person name="Meng A."/>
            <person name="Brown T."/>
            <person name="Cohen L."/>
        </authorList>
    </citation>
    <scope>NUCLEOTIDE SEQUENCE</scope>
    <source>
        <strain evidence="3">CCMP441</strain>
    </source>
</reference>
<evidence type="ECO:0000256" key="1">
    <source>
        <dbReference type="SAM" id="MobiDB-lite"/>
    </source>
</evidence>
<name>A0A7S0TPG6_HEMAN</name>
<evidence type="ECO:0000256" key="2">
    <source>
        <dbReference type="SAM" id="SignalP"/>
    </source>
</evidence>
<feature type="chain" id="PRO_5031276486" evidence="2">
    <location>
        <begin position="21"/>
        <end position="299"/>
    </location>
</feature>
<accession>A0A7S0TPG6</accession>
<evidence type="ECO:0000313" key="3">
    <source>
        <dbReference type="EMBL" id="CAD8741234.1"/>
    </source>
</evidence>